<evidence type="ECO:0000256" key="1">
    <source>
        <dbReference type="SAM" id="Phobius"/>
    </source>
</evidence>
<keyword evidence="1" id="KW-0812">Transmembrane</keyword>
<organism evidence="2 3">
    <name type="scientific">Borreliella californiensis</name>
    <dbReference type="NCBI Taxonomy" id="373543"/>
    <lineage>
        <taxon>Bacteria</taxon>
        <taxon>Pseudomonadati</taxon>
        <taxon>Spirochaetota</taxon>
        <taxon>Spirochaetia</taxon>
        <taxon>Spirochaetales</taxon>
        <taxon>Borreliaceae</taxon>
        <taxon>Borreliella</taxon>
    </lineage>
</organism>
<name>A0A7W9ZLU1_9SPIR</name>
<keyword evidence="1" id="KW-0472">Membrane</keyword>
<dbReference type="Proteomes" id="UP000536100">
    <property type="component" value="Unassembled WGS sequence"/>
</dbReference>
<dbReference type="EMBL" id="JACHFB010000034">
    <property type="protein sequence ID" value="MBB6213923.1"/>
    <property type="molecule type" value="Genomic_DNA"/>
</dbReference>
<dbReference type="AlphaFoldDB" id="A0A7W9ZLU1"/>
<proteinExistence type="predicted"/>
<keyword evidence="1" id="KW-1133">Transmembrane helix</keyword>
<evidence type="ECO:0000313" key="3">
    <source>
        <dbReference type="Proteomes" id="UP000536100"/>
    </source>
</evidence>
<sequence>MEIDEIISNLREFGSSYIYESSVGKNILFVIKQSMGLFLVIDFGTMIGILGIYFSIFAPFYFNFLDIFKIGIYEIFLNSQIEHTFSK</sequence>
<feature type="transmembrane region" description="Helical" evidence="1">
    <location>
        <begin position="35"/>
        <end position="54"/>
    </location>
</feature>
<evidence type="ECO:0000313" key="2">
    <source>
        <dbReference type="EMBL" id="MBB6213923.1"/>
    </source>
</evidence>
<dbReference type="RefSeq" id="WP_236845759.1">
    <property type="nucleotide sequence ID" value="NZ_CP179434.1"/>
</dbReference>
<comment type="caution">
    <text evidence="2">The sequence shown here is derived from an EMBL/GenBank/DDBJ whole genome shotgun (WGS) entry which is preliminary data.</text>
</comment>
<gene>
    <name evidence="2" type="ORF">HNP67_001418</name>
</gene>
<protein>
    <submittedName>
        <fullName evidence="2">Putative membrane protein</fullName>
    </submittedName>
</protein>
<reference evidence="2 3" key="1">
    <citation type="submission" date="2020-08" db="EMBL/GenBank/DDBJ databases">
        <title>Genomic Encyclopedia of Type Strains, Phase IV (KMG-IV): sequencing the most valuable type-strain genomes for metagenomic binning, comparative biology and taxonomic classification.</title>
        <authorList>
            <person name="Goeker M."/>
        </authorList>
    </citation>
    <scope>NUCLEOTIDE SEQUENCE [LARGE SCALE GENOMIC DNA]</scope>
    <source>
        <strain evidence="2 3">DSM 17989</strain>
    </source>
</reference>
<accession>A0A7W9ZLU1</accession>